<sequence>MECVAGSSARAVGSNNVNEHSSRSHWIKSSLNRLTSQVKSYSIDFLVVIEPIVAPNKLDSYMFKLGFTNSRDVLNNKIIMVTTASRIEGLYSLDSMLDVIEGTNN</sequence>
<evidence type="ECO:0000313" key="3">
    <source>
        <dbReference type="Proteomes" id="UP000595140"/>
    </source>
</evidence>
<keyword evidence="3" id="KW-1185">Reference proteome</keyword>
<dbReference type="EMBL" id="OOIL02000560">
    <property type="protein sequence ID" value="VFQ66967.1"/>
    <property type="molecule type" value="Genomic_DNA"/>
</dbReference>
<dbReference type="AlphaFoldDB" id="A0A484KV06"/>
<name>A0A484KV06_9ASTE</name>
<organism evidence="2 3">
    <name type="scientific">Cuscuta campestris</name>
    <dbReference type="NCBI Taxonomy" id="132261"/>
    <lineage>
        <taxon>Eukaryota</taxon>
        <taxon>Viridiplantae</taxon>
        <taxon>Streptophyta</taxon>
        <taxon>Embryophyta</taxon>
        <taxon>Tracheophyta</taxon>
        <taxon>Spermatophyta</taxon>
        <taxon>Magnoliopsida</taxon>
        <taxon>eudicotyledons</taxon>
        <taxon>Gunneridae</taxon>
        <taxon>Pentapetalae</taxon>
        <taxon>asterids</taxon>
        <taxon>lamiids</taxon>
        <taxon>Solanales</taxon>
        <taxon>Convolvulaceae</taxon>
        <taxon>Cuscuteae</taxon>
        <taxon>Cuscuta</taxon>
        <taxon>Cuscuta subgen. Grammica</taxon>
        <taxon>Cuscuta sect. Cleistogrammica</taxon>
    </lineage>
</organism>
<evidence type="ECO:0000313" key="2">
    <source>
        <dbReference type="EMBL" id="VFQ66967.1"/>
    </source>
</evidence>
<gene>
    <name evidence="2" type="ORF">CCAM_LOCUS8743</name>
</gene>
<dbReference type="Proteomes" id="UP000595140">
    <property type="component" value="Unassembled WGS sequence"/>
</dbReference>
<accession>A0A484KV06</accession>
<evidence type="ECO:0000256" key="1">
    <source>
        <dbReference type="SAM" id="MobiDB-lite"/>
    </source>
</evidence>
<reference evidence="2 3" key="1">
    <citation type="submission" date="2018-04" db="EMBL/GenBank/DDBJ databases">
        <authorList>
            <person name="Vogel A."/>
        </authorList>
    </citation>
    <scope>NUCLEOTIDE SEQUENCE [LARGE SCALE GENOMIC DNA]</scope>
</reference>
<protein>
    <submittedName>
        <fullName evidence="2">Uncharacterized protein</fullName>
    </submittedName>
</protein>
<proteinExistence type="predicted"/>
<feature type="region of interest" description="Disordered" evidence="1">
    <location>
        <begin position="1"/>
        <end position="22"/>
    </location>
</feature>